<dbReference type="PROSITE" id="PS50928">
    <property type="entry name" value="ABC_TM1"/>
    <property type="match status" value="2"/>
</dbReference>
<evidence type="ECO:0000256" key="1">
    <source>
        <dbReference type="ARBA" id="ARBA00004429"/>
    </source>
</evidence>
<organism evidence="10 11">
    <name type="scientific">Ardenticatena maritima</name>
    <dbReference type="NCBI Taxonomy" id="872965"/>
    <lineage>
        <taxon>Bacteria</taxon>
        <taxon>Bacillati</taxon>
        <taxon>Chloroflexota</taxon>
        <taxon>Ardenticatenia</taxon>
        <taxon>Ardenticatenales</taxon>
        <taxon>Ardenticatenaceae</taxon>
        <taxon>Ardenticatena</taxon>
    </lineage>
</organism>
<dbReference type="GO" id="GO:0005886">
    <property type="term" value="C:plasma membrane"/>
    <property type="evidence" value="ECO:0007669"/>
    <property type="project" value="UniProtKB-SubCell"/>
</dbReference>
<feature type="transmembrane region" description="Helical" evidence="8">
    <location>
        <begin position="427"/>
        <end position="449"/>
    </location>
</feature>
<evidence type="ECO:0000259" key="9">
    <source>
        <dbReference type="PROSITE" id="PS50928"/>
    </source>
</evidence>
<keyword evidence="3" id="KW-1003">Cell membrane</keyword>
<proteinExistence type="inferred from homology"/>
<dbReference type="EMBL" id="LGKN01000005">
    <property type="protein sequence ID" value="KPL88054.1"/>
    <property type="molecule type" value="Genomic_DNA"/>
</dbReference>
<evidence type="ECO:0000256" key="3">
    <source>
        <dbReference type="ARBA" id="ARBA00022475"/>
    </source>
</evidence>
<evidence type="ECO:0000256" key="7">
    <source>
        <dbReference type="ARBA" id="ARBA00023136"/>
    </source>
</evidence>
<feature type="transmembrane region" description="Helical" evidence="8">
    <location>
        <begin position="482"/>
        <end position="505"/>
    </location>
</feature>
<dbReference type="Pfam" id="PF00528">
    <property type="entry name" value="BPD_transp_1"/>
    <property type="match status" value="2"/>
</dbReference>
<evidence type="ECO:0000256" key="4">
    <source>
        <dbReference type="ARBA" id="ARBA00022519"/>
    </source>
</evidence>
<evidence type="ECO:0000256" key="6">
    <source>
        <dbReference type="ARBA" id="ARBA00022989"/>
    </source>
</evidence>
<comment type="similarity">
    <text evidence="8">Belongs to the binding-protein-dependent transport system permease family.</text>
</comment>
<dbReference type="SUPFAM" id="SSF161098">
    <property type="entry name" value="MetI-like"/>
    <property type="match status" value="2"/>
</dbReference>
<dbReference type="PATRIC" id="fig|872965.6.peg.2021"/>
<feature type="transmembrane region" description="Helical" evidence="8">
    <location>
        <begin position="396"/>
        <end position="415"/>
    </location>
</feature>
<feature type="domain" description="ABC transmembrane type-1" evidence="9">
    <location>
        <begin position="351"/>
        <end position="549"/>
    </location>
</feature>
<feature type="transmembrane region" description="Helical" evidence="8">
    <location>
        <begin position="12"/>
        <end position="31"/>
    </location>
</feature>
<gene>
    <name evidence="10" type="ORF">SE16_09870</name>
</gene>
<evidence type="ECO:0000313" key="11">
    <source>
        <dbReference type="Proteomes" id="UP000050502"/>
    </source>
</evidence>
<keyword evidence="6 8" id="KW-1133">Transmembrane helix</keyword>
<comment type="subcellular location">
    <subcellularLocation>
        <location evidence="1">Cell inner membrane</location>
        <topology evidence="1">Multi-pass membrane protein</topology>
    </subcellularLocation>
    <subcellularLocation>
        <location evidence="8">Cell membrane</location>
        <topology evidence="8">Multi-pass membrane protein</topology>
    </subcellularLocation>
</comment>
<dbReference type="Gene3D" id="1.10.3720.10">
    <property type="entry name" value="MetI-like"/>
    <property type="match status" value="2"/>
</dbReference>
<evidence type="ECO:0000256" key="2">
    <source>
        <dbReference type="ARBA" id="ARBA00022448"/>
    </source>
</evidence>
<evidence type="ECO:0000256" key="8">
    <source>
        <dbReference type="RuleBase" id="RU363032"/>
    </source>
</evidence>
<keyword evidence="7 8" id="KW-0472">Membrane</keyword>
<keyword evidence="2 8" id="KW-0813">Transport</keyword>
<protein>
    <recommendedName>
        <fullName evidence="9">ABC transmembrane type-1 domain-containing protein</fullName>
    </recommendedName>
</protein>
<feature type="transmembrane region" description="Helical" evidence="8">
    <location>
        <begin position="295"/>
        <end position="317"/>
    </location>
</feature>
<dbReference type="PANTHER" id="PTHR43357:SF4">
    <property type="entry name" value="INNER MEMBRANE ABC TRANSPORTER PERMEASE PROTEIN YDCV"/>
    <property type="match status" value="1"/>
</dbReference>
<feature type="transmembrane region" description="Helical" evidence="8">
    <location>
        <begin position="197"/>
        <end position="223"/>
    </location>
</feature>
<feature type="domain" description="ABC transmembrane type-1" evidence="9">
    <location>
        <begin position="59"/>
        <end position="266"/>
    </location>
</feature>
<dbReference type="AlphaFoldDB" id="A0A0P6XUD0"/>
<dbReference type="PANTHER" id="PTHR43357">
    <property type="entry name" value="INNER MEMBRANE ABC TRANSPORTER PERMEASE PROTEIN YDCV"/>
    <property type="match status" value="1"/>
</dbReference>
<evidence type="ECO:0000313" key="10">
    <source>
        <dbReference type="EMBL" id="KPL88054.1"/>
    </source>
</evidence>
<feature type="transmembrane region" description="Helical" evidence="8">
    <location>
        <begin position="528"/>
        <end position="549"/>
    </location>
</feature>
<keyword evidence="5 8" id="KW-0812">Transmembrane</keyword>
<dbReference type="Proteomes" id="UP000050502">
    <property type="component" value="Unassembled WGS sequence"/>
</dbReference>
<keyword evidence="4" id="KW-0997">Cell inner membrane</keyword>
<name>A0A0P6XUD0_9CHLR</name>
<comment type="caution">
    <text evidence="10">The sequence shown here is derived from an EMBL/GenBank/DDBJ whole genome shotgun (WGS) entry which is preliminary data.</text>
</comment>
<feature type="transmembrane region" description="Helical" evidence="8">
    <location>
        <begin position="62"/>
        <end position="85"/>
    </location>
</feature>
<dbReference type="InterPro" id="IPR000515">
    <property type="entry name" value="MetI-like"/>
</dbReference>
<accession>A0A0P6XUD0</accession>
<dbReference type="GO" id="GO:0055085">
    <property type="term" value="P:transmembrane transport"/>
    <property type="evidence" value="ECO:0007669"/>
    <property type="project" value="InterPro"/>
</dbReference>
<evidence type="ECO:0000256" key="5">
    <source>
        <dbReference type="ARBA" id="ARBA00022692"/>
    </source>
</evidence>
<feature type="transmembrane region" description="Helical" evidence="8">
    <location>
        <begin position="139"/>
        <end position="161"/>
    </location>
</feature>
<feature type="transmembrane region" description="Helical" evidence="8">
    <location>
        <begin position="97"/>
        <end position="119"/>
    </location>
</feature>
<sequence length="560" mass="61931">MTLLKVSCHLLWGIPLGYLLLFYFYPLWAIFQTSLFPEGRFIAAGVIALFSRPYIWRVLWFTVWQAALSTGLTLLVGMPVAYVLARYRLPGKALWRALLTVAFVMPTVVVATAFAALLGPSGWLNLILMRLLGVDTPPLVLTGTIWAILLAHVFYNISVVVRLVGGVWGNLDVQLEQAATVLGASPWRVFREITLPLLLPAVGAAALLVFLFCFTSFGIVLILGGARYATLEVEIYRQTISFFNLPLAATLSLLQIACTFVVMVAYTRLQQRASVPLRLRRAAAVERPLRGRRAWLVWVFLAAVLAFEVAPLLLLAVRSLTLGGELTLEFYRALNTNPTRSVFHVKPLVAVRNSVLFALATMTLSLVIGTLSAYFLVPGQRARRSDWLRRLFDPLILLPLGTSAVTLGFGFVIALDEPPLNLRTSPLLIPIAHSLVAFPFVVRTILPVLRGIDPRLREAAAILGASPWRVWREVDVPIVSRALLVGAVFAFAISMGEFGATALVARPEYPTMPVVIYRFLGQPGQRNYGQALAMSTLLMLVTATGFLIIERFRYRDIGEF</sequence>
<reference evidence="10 11" key="1">
    <citation type="submission" date="2015-07" db="EMBL/GenBank/DDBJ databases">
        <title>Whole genome sequence of Ardenticatena maritima DSM 23922.</title>
        <authorList>
            <person name="Hemp J."/>
            <person name="Ward L.M."/>
            <person name="Pace L.A."/>
            <person name="Fischer W.W."/>
        </authorList>
    </citation>
    <scope>NUCLEOTIDE SEQUENCE [LARGE SCALE GENOMIC DNA]</scope>
    <source>
        <strain evidence="10 11">110S</strain>
    </source>
</reference>
<feature type="transmembrane region" description="Helical" evidence="8">
    <location>
        <begin position="355"/>
        <end position="376"/>
    </location>
</feature>
<dbReference type="CDD" id="cd06261">
    <property type="entry name" value="TM_PBP2"/>
    <property type="match status" value="2"/>
</dbReference>
<feature type="transmembrane region" description="Helical" evidence="8">
    <location>
        <begin position="243"/>
        <end position="266"/>
    </location>
</feature>
<dbReference type="InterPro" id="IPR035906">
    <property type="entry name" value="MetI-like_sf"/>
</dbReference>